<protein>
    <submittedName>
        <fullName evidence="2">Uncharacterized protein</fullName>
    </submittedName>
</protein>
<dbReference type="AlphaFoldDB" id="A0AAD9L947"/>
<organism evidence="2 3">
    <name type="scientific">Papiliotrema laurentii</name>
    <name type="common">Cryptococcus laurentii</name>
    <dbReference type="NCBI Taxonomy" id="5418"/>
    <lineage>
        <taxon>Eukaryota</taxon>
        <taxon>Fungi</taxon>
        <taxon>Dikarya</taxon>
        <taxon>Basidiomycota</taxon>
        <taxon>Agaricomycotina</taxon>
        <taxon>Tremellomycetes</taxon>
        <taxon>Tremellales</taxon>
        <taxon>Rhynchogastremaceae</taxon>
        <taxon>Papiliotrema</taxon>
    </lineage>
</organism>
<accession>A0AAD9L947</accession>
<keyword evidence="3" id="KW-1185">Reference proteome</keyword>
<feature type="region of interest" description="Disordered" evidence="1">
    <location>
        <begin position="309"/>
        <end position="504"/>
    </location>
</feature>
<reference evidence="2" key="1">
    <citation type="submission" date="2023-02" db="EMBL/GenBank/DDBJ databases">
        <title>Identification and recombinant expression of a fungal hydrolase from Papiliotrema laurentii that hydrolyzes apple cutin and clears colloidal polyester polyurethane.</title>
        <authorList>
            <consortium name="DOE Joint Genome Institute"/>
            <person name="Roman V.A."/>
            <person name="Bojanowski C."/>
            <person name="Crable B.R."/>
            <person name="Wagner D.N."/>
            <person name="Hung C.S."/>
            <person name="Nadeau L.J."/>
            <person name="Schratz L."/>
            <person name="Haridas S."/>
            <person name="Pangilinan J."/>
            <person name="Lipzen A."/>
            <person name="Na H."/>
            <person name="Yan M."/>
            <person name="Ng V."/>
            <person name="Grigoriev I.V."/>
            <person name="Spatafora J.W."/>
            <person name="Barlow D."/>
            <person name="Biffinger J."/>
            <person name="Kelley-Loughnane N."/>
            <person name="Varaljay V.A."/>
            <person name="Crookes-Goodson W.J."/>
        </authorList>
    </citation>
    <scope>NUCLEOTIDE SEQUENCE</scope>
    <source>
        <strain evidence="2">5307AH</strain>
    </source>
</reference>
<feature type="compositionally biased region" description="Basic and acidic residues" evidence="1">
    <location>
        <begin position="464"/>
        <end position="473"/>
    </location>
</feature>
<evidence type="ECO:0000313" key="3">
    <source>
        <dbReference type="Proteomes" id="UP001182556"/>
    </source>
</evidence>
<feature type="compositionally biased region" description="Low complexity" evidence="1">
    <location>
        <begin position="379"/>
        <end position="403"/>
    </location>
</feature>
<feature type="compositionally biased region" description="Basic and acidic residues" evidence="1">
    <location>
        <begin position="193"/>
        <end position="202"/>
    </location>
</feature>
<comment type="caution">
    <text evidence="2">The sequence shown here is derived from an EMBL/GenBank/DDBJ whole genome shotgun (WGS) entry which is preliminary data.</text>
</comment>
<dbReference type="Proteomes" id="UP001182556">
    <property type="component" value="Unassembled WGS sequence"/>
</dbReference>
<feature type="region of interest" description="Disordered" evidence="1">
    <location>
        <begin position="37"/>
        <end position="79"/>
    </location>
</feature>
<sequence>MASLGISPTFGPSLLIPTNPAYSSLDSVPKGGILLNPRRESDVSAPDSPALAALAVDPSATSIRRSSERSESPSTPISPVEMVTAPLASSSPVPHIRFAPLPDPRRPRSLSTGRNIQMVPVEGADGEITRSIEIRGVRPNIEYDDEALAITDAEQGDDSDDEDGGDKKRRWSKSMTMGMGTVPGWRGTMKLLGMKEERKEEAYTEGAPLRKSISTGGLIGTWSAETERKRSMQGPPVQSVSSRLDASSSVPTHRRNSSLDPPATSSLSSSPQPVRMLNGRVYGSRRASEAAERQKEYKERIEPKFVEWGFGKEGSGGIGSNSTGGRSLLGDAEEGSGMEWVKKRREERQKRMEAEKRAAEQGRLAAGEDGVETMADNALSSSHSSPLTSPTTPINIITPHSNTAPLPPTPVIQVSEPDTPGVHTAHVNPLSPSNGEGIRLGSSAPSKIEGLDREHITQAIQVPRRVDAGQKDVFDEDDDESDEEEEEVEDEEDDGDFDDDEEEEEAIRLVLQLSLSGN</sequence>
<feature type="compositionally biased region" description="Acidic residues" evidence="1">
    <location>
        <begin position="154"/>
        <end position="164"/>
    </location>
</feature>
<feature type="compositionally biased region" description="Low complexity" evidence="1">
    <location>
        <begin position="237"/>
        <end position="250"/>
    </location>
</feature>
<feature type="compositionally biased region" description="Polar residues" evidence="1">
    <location>
        <begin position="263"/>
        <end position="272"/>
    </location>
</feature>
<feature type="region of interest" description="Disordered" evidence="1">
    <location>
        <begin position="149"/>
        <end position="297"/>
    </location>
</feature>
<feature type="compositionally biased region" description="Acidic residues" evidence="1">
    <location>
        <begin position="474"/>
        <end position="504"/>
    </location>
</feature>
<evidence type="ECO:0000256" key="1">
    <source>
        <dbReference type="SAM" id="MobiDB-lite"/>
    </source>
</evidence>
<evidence type="ECO:0000313" key="2">
    <source>
        <dbReference type="EMBL" id="KAK1927740.1"/>
    </source>
</evidence>
<proteinExistence type="predicted"/>
<name>A0AAD9L947_PAPLA</name>
<dbReference type="EMBL" id="JAODAN010000001">
    <property type="protein sequence ID" value="KAK1927740.1"/>
    <property type="molecule type" value="Genomic_DNA"/>
</dbReference>
<gene>
    <name evidence="2" type="ORF">DB88DRAFT_507813</name>
</gene>
<feature type="compositionally biased region" description="Basic and acidic residues" evidence="1">
    <location>
        <begin position="286"/>
        <end position="297"/>
    </location>
</feature>
<feature type="compositionally biased region" description="Basic and acidic residues" evidence="1">
    <location>
        <begin position="340"/>
        <end position="360"/>
    </location>
</feature>
<feature type="compositionally biased region" description="Low complexity" evidence="1">
    <location>
        <begin position="43"/>
        <end position="64"/>
    </location>
</feature>